<dbReference type="EMBL" id="CP025938">
    <property type="protein sequence ID" value="AUS07300.1"/>
    <property type="molecule type" value="Genomic_DNA"/>
</dbReference>
<keyword evidence="4" id="KW-1185">Reference proteome</keyword>
<dbReference type="Proteomes" id="UP000236592">
    <property type="component" value="Chromosome"/>
</dbReference>
<dbReference type="PANTHER" id="PTHR47572:SF4">
    <property type="entry name" value="LACTONASE DRP35"/>
    <property type="match status" value="1"/>
</dbReference>
<sequence length="327" mass="35911">MHVRAQDKSLLTAKLFANLPDSCPTPDALDIAPDGSLTLSCPNYADRKKPGVLMRITKNGQVEKLVEAPVLDASGMSRPMGIAYDDDGALYVCDNQTNKGRLLKLTFKENKLNSTEVVAQGFNSINGIRYHKGYVYVTQTALPKLKKDKVVGGVYRFKISDRNIQVNNDKSDVNLIYTSETQNKDRQVGLDGLVFNKQDDLFVGNLGDATIYKLVLNDEGQVQKESVYAKLPLNSAPDGINIDAKGNLYVAGFAQNQIFKIDTNKQVELLAQYPDNDGADGGLDQPADLIVYNGKLIISNFDLMVAKGMLNSKHGKPYTLSSIDLKE</sequence>
<gene>
    <name evidence="3" type="ORF">C1A40_08435</name>
</gene>
<dbReference type="InterPro" id="IPR051262">
    <property type="entry name" value="SMP-30/CGR1_Lactonase"/>
</dbReference>
<name>A0A2I7SN19_9FLAO</name>
<organism evidence="3 4">
    <name type="scientific">Pseudotamlana carrageenivorans</name>
    <dbReference type="NCBI Taxonomy" id="2069432"/>
    <lineage>
        <taxon>Bacteria</taxon>
        <taxon>Pseudomonadati</taxon>
        <taxon>Bacteroidota</taxon>
        <taxon>Flavobacteriia</taxon>
        <taxon>Flavobacteriales</taxon>
        <taxon>Flavobacteriaceae</taxon>
        <taxon>Pseudotamlana</taxon>
    </lineage>
</organism>
<evidence type="ECO:0000256" key="1">
    <source>
        <dbReference type="ARBA" id="ARBA00022801"/>
    </source>
</evidence>
<feature type="domain" description="SMP-30/Gluconolactonase/LRE-like region" evidence="2">
    <location>
        <begin position="77"/>
        <end position="267"/>
    </location>
</feature>
<dbReference type="Pfam" id="PF08450">
    <property type="entry name" value="SGL"/>
    <property type="match status" value="1"/>
</dbReference>
<evidence type="ECO:0000259" key="2">
    <source>
        <dbReference type="Pfam" id="PF08450"/>
    </source>
</evidence>
<keyword evidence="1" id="KW-0378">Hydrolase</keyword>
<dbReference type="InterPro" id="IPR013658">
    <property type="entry name" value="SGL"/>
</dbReference>
<dbReference type="InterPro" id="IPR011042">
    <property type="entry name" value="6-blade_b-propeller_TolB-like"/>
</dbReference>
<dbReference type="PANTHER" id="PTHR47572">
    <property type="entry name" value="LIPOPROTEIN-RELATED"/>
    <property type="match status" value="1"/>
</dbReference>
<proteinExistence type="predicted"/>
<dbReference type="GO" id="GO:0016787">
    <property type="term" value="F:hydrolase activity"/>
    <property type="evidence" value="ECO:0007669"/>
    <property type="project" value="UniProtKB-KW"/>
</dbReference>
<dbReference type="SUPFAM" id="SSF63829">
    <property type="entry name" value="Calcium-dependent phosphotriesterase"/>
    <property type="match status" value="1"/>
</dbReference>
<evidence type="ECO:0000313" key="3">
    <source>
        <dbReference type="EMBL" id="AUS07300.1"/>
    </source>
</evidence>
<protein>
    <recommendedName>
        <fullName evidence="2">SMP-30/Gluconolactonase/LRE-like region domain-containing protein</fullName>
    </recommendedName>
</protein>
<reference evidence="4" key="1">
    <citation type="submission" date="2018-01" db="EMBL/GenBank/DDBJ databases">
        <title>Complete genome of Tamlana sp. UJ94.</title>
        <authorList>
            <person name="Jung J."/>
            <person name="Chung D."/>
            <person name="Bae S.S."/>
            <person name="Baek K."/>
        </authorList>
    </citation>
    <scope>NUCLEOTIDE SEQUENCE [LARGE SCALE GENOMIC DNA]</scope>
    <source>
        <strain evidence="4">UJ94</strain>
    </source>
</reference>
<dbReference type="Gene3D" id="2.40.10.500">
    <property type="match status" value="1"/>
</dbReference>
<dbReference type="Gene3D" id="2.120.10.30">
    <property type="entry name" value="TolB, C-terminal domain"/>
    <property type="match status" value="1"/>
</dbReference>
<accession>A0A2I7SN19</accession>
<dbReference type="AlphaFoldDB" id="A0A2I7SN19"/>
<dbReference type="KEGG" id="taj:C1A40_08435"/>
<dbReference type="OrthoDB" id="2531681at2"/>
<evidence type="ECO:0000313" key="4">
    <source>
        <dbReference type="Proteomes" id="UP000236592"/>
    </source>
</evidence>